<dbReference type="InterPro" id="IPR051912">
    <property type="entry name" value="Alkylbase_DNA_Glycosylase/TA"/>
</dbReference>
<dbReference type="Proteomes" id="UP000276055">
    <property type="component" value="Unassembled WGS sequence"/>
</dbReference>
<feature type="domain" description="HhH-GPD" evidence="6">
    <location>
        <begin position="58"/>
        <end position="211"/>
    </location>
</feature>
<evidence type="ECO:0000256" key="1">
    <source>
        <dbReference type="ARBA" id="ARBA00000086"/>
    </source>
</evidence>
<dbReference type="GO" id="GO:0032993">
    <property type="term" value="C:protein-DNA complex"/>
    <property type="evidence" value="ECO:0007669"/>
    <property type="project" value="TreeGrafter"/>
</dbReference>
<evidence type="ECO:0000313" key="7">
    <source>
        <dbReference type="EMBL" id="RKR13726.1"/>
    </source>
</evidence>
<dbReference type="AlphaFoldDB" id="A0A495EAB0"/>
<dbReference type="GO" id="GO:0006285">
    <property type="term" value="P:base-excision repair, AP site formation"/>
    <property type="evidence" value="ECO:0007669"/>
    <property type="project" value="TreeGrafter"/>
</dbReference>
<dbReference type="GO" id="GO:0043916">
    <property type="term" value="F:DNA-7-methylguanine glycosylase activity"/>
    <property type="evidence" value="ECO:0007669"/>
    <property type="project" value="TreeGrafter"/>
</dbReference>
<dbReference type="SMART" id="SM00478">
    <property type="entry name" value="ENDO3c"/>
    <property type="match status" value="1"/>
</dbReference>
<evidence type="ECO:0000256" key="4">
    <source>
        <dbReference type="ARBA" id="ARBA00022763"/>
    </source>
</evidence>
<keyword evidence="4" id="KW-0227">DNA damage</keyword>
<dbReference type="SUPFAM" id="SSF48150">
    <property type="entry name" value="DNA-glycosylase"/>
    <property type="match status" value="1"/>
</dbReference>
<name>A0A495EAB0_9MICC</name>
<gene>
    <name evidence="7" type="ORF">C8D78_3387</name>
</gene>
<comment type="caution">
    <text evidence="7">The sequence shown here is derived from an EMBL/GenBank/DDBJ whole genome shotgun (WGS) entry which is preliminary data.</text>
</comment>
<evidence type="ECO:0000313" key="8">
    <source>
        <dbReference type="Proteomes" id="UP000276055"/>
    </source>
</evidence>
<dbReference type="GO" id="GO:0008725">
    <property type="term" value="F:DNA-3-methyladenine glycosylase activity"/>
    <property type="evidence" value="ECO:0007669"/>
    <property type="project" value="TreeGrafter"/>
</dbReference>
<dbReference type="PANTHER" id="PTHR43003">
    <property type="entry name" value="DNA-3-METHYLADENINE GLYCOSYLASE"/>
    <property type="match status" value="1"/>
</dbReference>
<dbReference type="GO" id="GO:0005737">
    <property type="term" value="C:cytoplasm"/>
    <property type="evidence" value="ECO:0007669"/>
    <property type="project" value="TreeGrafter"/>
</dbReference>
<dbReference type="InterPro" id="IPR003265">
    <property type="entry name" value="HhH-GPD_domain"/>
</dbReference>
<keyword evidence="5" id="KW-0234">DNA repair</keyword>
<dbReference type="RefSeq" id="WP_147429630.1">
    <property type="nucleotide sequence ID" value="NZ_RBIR01000009.1"/>
</dbReference>
<dbReference type="FunFam" id="1.10.340.30:FF:000004">
    <property type="entry name" value="DNA-3-methyladenine glycosylase II"/>
    <property type="match status" value="1"/>
</dbReference>
<proteinExistence type="inferred from homology"/>
<comment type="similarity">
    <text evidence="2">Belongs to the alkylbase DNA glycosidase AlkA family.</text>
</comment>
<dbReference type="CDD" id="cd00056">
    <property type="entry name" value="ENDO3c"/>
    <property type="match status" value="1"/>
</dbReference>
<dbReference type="InterPro" id="IPR011257">
    <property type="entry name" value="DNA_glycosylase"/>
</dbReference>
<dbReference type="PANTHER" id="PTHR43003:SF5">
    <property type="entry name" value="DNA-3-METHYLADENINE GLYCOSYLASE"/>
    <property type="match status" value="1"/>
</dbReference>
<dbReference type="Gene3D" id="1.10.340.30">
    <property type="entry name" value="Hypothetical protein, domain 2"/>
    <property type="match status" value="1"/>
</dbReference>
<evidence type="ECO:0000256" key="3">
    <source>
        <dbReference type="ARBA" id="ARBA00012000"/>
    </source>
</evidence>
<comment type="catalytic activity">
    <reaction evidence="1">
        <text>Hydrolysis of alkylated DNA, releasing 3-methyladenine, 3-methylguanine, 7-methylguanine and 7-methyladenine.</text>
        <dbReference type="EC" id="3.2.2.21"/>
    </reaction>
</comment>
<dbReference type="Gene3D" id="1.10.1670.40">
    <property type="match status" value="1"/>
</dbReference>
<reference evidence="7 8" key="1">
    <citation type="submission" date="2018-10" db="EMBL/GenBank/DDBJ databases">
        <title>Genomic Encyclopedia of Type Strains, Phase IV (KMG-IV): sequencing the most valuable type-strain genomes for metagenomic binning, comparative biology and taxonomic classification.</title>
        <authorList>
            <person name="Goeker M."/>
        </authorList>
    </citation>
    <scope>NUCLEOTIDE SEQUENCE [LARGE SCALE GENOMIC DNA]</scope>
    <source>
        <strain evidence="7 8">DSM 25586</strain>
    </source>
</reference>
<dbReference type="GO" id="GO:0032131">
    <property type="term" value="F:alkylated DNA binding"/>
    <property type="evidence" value="ECO:0007669"/>
    <property type="project" value="TreeGrafter"/>
</dbReference>
<dbReference type="EMBL" id="RBIR01000009">
    <property type="protein sequence ID" value="RKR13726.1"/>
    <property type="molecule type" value="Genomic_DNA"/>
</dbReference>
<accession>A0A495EAB0</accession>
<dbReference type="GO" id="GO:0006307">
    <property type="term" value="P:DNA alkylation repair"/>
    <property type="evidence" value="ECO:0007669"/>
    <property type="project" value="TreeGrafter"/>
</dbReference>
<organism evidence="7 8">
    <name type="scientific">Arthrobacter oryzae</name>
    <dbReference type="NCBI Taxonomy" id="409290"/>
    <lineage>
        <taxon>Bacteria</taxon>
        <taxon>Bacillati</taxon>
        <taxon>Actinomycetota</taxon>
        <taxon>Actinomycetes</taxon>
        <taxon>Micrococcales</taxon>
        <taxon>Micrococcaceae</taxon>
        <taxon>Arthrobacter</taxon>
    </lineage>
</organism>
<dbReference type="Pfam" id="PF00730">
    <property type="entry name" value="HhH-GPD"/>
    <property type="match status" value="1"/>
</dbReference>
<protein>
    <recommendedName>
        <fullName evidence="3">DNA-3-methyladenine glycosylase II</fullName>
        <ecNumber evidence="3">3.2.2.21</ecNumber>
    </recommendedName>
</protein>
<sequence length="218" mass="23423">MTGTDGNEKRVAAYIALAANDPVLAAMIETHGTPDPFVWNDGGRTGTSNFAAMMLHIIGQQISITVAYTLYDRIATATGGIPDPDTVIALGPGRLRGFGLSNAKARYIFDLAGRVRSGQLEIQHMDDLSDAEAVTALTAVTGVGLWSAEMFLIHQLHRQDILPAGDIGVRRAIARAWTLNEIPTIDQVRQRGQGWAPGRSYATALLWRSLTITEGTPA</sequence>
<evidence type="ECO:0000256" key="5">
    <source>
        <dbReference type="ARBA" id="ARBA00023204"/>
    </source>
</evidence>
<evidence type="ECO:0000259" key="6">
    <source>
        <dbReference type="SMART" id="SM00478"/>
    </source>
</evidence>
<dbReference type="EC" id="3.2.2.21" evidence="3"/>
<evidence type="ECO:0000256" key="2">
    <source>
        <dbReference type="ARBA" id="ARBA00010817"/>
    </source>
</evidence>
<dbReference type="OrthoDB" id="9811249at2"/>